<organism evidence="4">
    <name type="scientific">Thelazia callipaeda</name>
    <name type="common">Oriental eyeworm</name>
    <name type="synonym">Parasitic nematode</name>
    <dbReference type="NCBI Taxonomy" id="103827"/>
    <lineage>
        <taxon>Eukaryota</taxon>
        <taxon>Metazoa</taxon>
        <taxon>Ecdysozoa</taxon>
        <taxon>Nematoda</taxon>
        <taxon>Chromadorea</taxon>
        <taxon>Rhabditida</taxon>
        <taxon>Spirurina</taxon>
        <taxon>Spiruromorpha</taxon>
        <taxon>Thelazioidea</taxon>
        <taxon>Thelaziidae</taxon>
        <taxon>Thelazia</taxon>
    </lineage>
</organism>
<dbReference type="InterPro" id="IPR012677">
    <property type="entry name" value="Nucleotide-bd_a/b_plait_sf"/>
</dbReference>
<evidence type="ECO:0000313" key="3">
    <source>
        <dbReference type="Proteomes" id="UP000276776"/>
    </source>
</evidence>
<dbReference type="PANTHER" id="PTHR21678:SF0">
    <property type="entry name" value="C3H1-TYPE DOMAIN-CONTAINING PROTEIN"/>
    <property type="match status" value="1"/>
</dbReference>
<dbReference type="InterPro" id="IPR039884">
    <property type="entry name" value="R3HC1/R3HCL"/>
</dbReference>
<accession>A0A0N5D965</accession>
<protein>
    <submittedName>
        <fullName evidence="4">RRM domain-containing protein</fullName>
    </submittedName>
</protein>
<evidence type="ECO:0000313" key="2">
    <source>
        <dbReference type="EMBL" id="VDN07309.1"/>
    </source>
</evidence>
<evidence type="ECO:0000313" key="4">
    <source>
        <dbReference type="WBParaSite" id="TCLT_0000967001-mRNA-1"/>
    </source>
</evidence>
<feature type="region of interest" description="Disordered" evidence="1">
    <location>
        <begin position="461"/>
        <end position="490"/>
    </location>
</feature>
<dbReference type="Gene3D" id="3.30.70.330">
    <property type="match status" value="1"/>
</dbReference>
<dbReference type="EMBL" id="UYYF01004849">
    <property type="protein sequence ID" value="VDN07309.1"/>
    <property type="molecule type" value="Genomic_DNA"/>
</dbReference>
<reference evidence="2 3" key="2">
    <citation type="submission" date="2018-11" db="EMBL/GenBank/DDBJ databases">
        <authorList>
            <consortium name="Pathogen Informatics"/>
        </authorList>
    </citation>
    <scope>NUCLEOTIDE SEQUENCE [LARGE SCALE GENOMIC DNA]</scope>
</reference>
<proteinExistence type="predicted"/>
<gene>
    <name evidence="2" type="ORF">TCLT_LOCUS9659</name>
</gene>
<keyword evidence="3" id="KW-1185">Reference proteome</keyword>
<dbReference type="WBParaSite" id="TCLT_0000967001-mRNA-1">
    <property type="protein sequence ID" value="TCLT_0000967001-mRNA-1"/>
    <property type="gene ID" value="TCLT_0000967001"/>
</dbReference>
<feature type="compositionally biased region" description="Polar residues" evidence="1">
    <location>
        <begin position="352"/>
        <end position="366"/>
    </location>
</feature>
<feature type="region of interest" description="Disordered" evidence="1">
    <location>
        <begin position="344"/>
        <end position="367"/>
    </location>
</feature>
<reference evidence="4" key="1">
    <citation type="submission" date="2017-02" db="UniProtKB">
        <authorList>
            <consortium name="WormBaseParasite"/>
        </authorList>
    </citation>
    <scope>IDENTIFICATION</scope>
</reference>
<dbReference type="AlphaFoldDB" id="A0A0N5D965"/>
<evidence type="ECO:0000256" key="1">
    <source>
        <dbReference type="SAM" id="MobiDB-lite"/>
    </source>
</evidence>
<dbReference type="PANTHER" id="PTHR21678">
    <property type="entry name" value="GROWTH INHIBITION AND DIFFERENTIATION RELATED PROTEIN 88"/>
    <property type="match status" value="1"/>
</dbReference>
<sequence length="721" mass="80141">MTDHDSFVKENGIITSARNKLVKSSWYLILRSRSFVVAFSYFPSIVLEFVNVTVSSFRVLVSLLAMQLFLLNRNGEHFAPTEQELPSCDLGMHLHVTSFGHNYPHFINEVTTKLQLSSDDICSLSLSDVIQTPQCIFETTIGDPRGQSINKGNGNNNDAEDADFAGVLENLPTSYDDFESKELYFKLDRDLSSPLMACQNPNSGSNRASAGSCLTKSSNIYLCDGGSNPPDADDLEVAMINQSFEEQQKQTKLYSNPCLKNLFYSQPNTTDERVGVESFGKNQILHPNQSLLFGSSTHEINMNERLPFPTDLLLVGMPKNSVFNNSLIVGSPCAISQGKCEKTERSEMKSEMFNSSSSQDTASNPLSPIAKENCESIREFGYNGSCFDVEEMIFDTSRCALHEAFGDSLVAVKAMSDLMESQRTKKIEDSPISAADDNMAATEALAVDVVESLFNHSGLTETSIEDSDSNLVNGSDESKSNIPSPDRSNLATLVSLVDTEKKSESTDDKKERTGNVVRNSDAVDSWEELDNDDYSSKLVNEIETAMCKVKVRKPKIDYYSAPVVETWDNNLLPHVLEASNLLPKFTDDDVKKELAKYDCAADIAIYTVDDTHCLVVFASKSAAQQALISVRQRSNIAKLRLRSLCDATVATQDKARKFEQFLRPKVQRPQTTLLVARRLVEGALGKRSNVSPQQISYERKQLQEAKNLKQARRAIWGDRDR</sequence>
<dbReference type="OMA" id="DDTHCLV"/>
<dbReference type="OrthoDB" id="5418203at2759"/>
<feature type="compositionally biased region" description="Polar residues" evidence="1">
    <location>
        <begin position="469"/>
        <end position="490"/>
    </location>
</feature>
<dbReference type="STRING" id="103827.A0A0N5D965"/>
<name>A0A0N5D965_THECL</name>
<dbReference type="Proteomes" id="UP000276776">
    <property type="component" value="Unassembled WGS sequence"/>
</dbReference>